<organism evidence="1 2">
    <name type="scientific">Trichinella spiralis</name>
    <name type="common">Trichina worm</name>
    <dbReference type="NCBI Taxonomy" id="6334"/>
    <lineage>
        <taxon>Eukaryota</taxon>
        <taxon>Metazoa</taxon>
        <taxon>Ecdysozoa</taxon>
        <taxon>Nematoda</taxon>
        <taxon>Enoplea</taxon>
        <taxon>Dorylaimia</taxon>
        <taxon>Trichinellida</taxon>
        <taxon>Trichinellidae</taxon>
        <taxon>Trichinella</taxon>
    </lineage>
</organism>
<keyword evidence="2" id="KW-1185">Reference proteome</keyword>
<dbReference type="AlphaFoldDB" id="A0A0V0YYY3"/>
<dbReference type="InParanoid" id="A0A0V0YYY3"/>
<gene>
    <name evidence="1" type="ORF">T01_12818</name>
</gene>
<sequence length="43" mass="4557">MGHKTLCIKIDTVGPKGTSDGSLYRGIACKSVCEPSGIIIYMI</sequence>
<dbReference type="Proteomes" id="UP000054776">
    <property type="component" value="Unassembled WGS sequence"/>
</dbReference>
<reference evidence="1 2" key="1">
    <citation type="submission" date="2015-01" db="EMBL/GenBank/DDBJ databases">
        <title>Evolution of Trichinella species and genotypes.</title>
        <authorList>
            <person name="Korhonen P.K."/>
            <person name="Edoardo P."/>
            <person name="Giuseppe L.R."/>
            <person name="Gasser R.B."/>
        </authorList>
    </citation>
    <scope>NUCLEOTIDE SEQUENCE [LARGE SCALE GENOMIC DNA]</scope>
    <source>
        <strain evidence="1">ISS3</strain>
    </source>
</reference>
<comment type="caution">
    <text evidence="1">The sequence shown here is derived from an EMBL/GenBank/DDBJ whole genome shotgun (WGS) entry which is preliminary data.</text>
</comment>
<evidence type="ECO:0000313" key="2">
    <source>
        <dbReference type="Proteomes" id="UP000054776"/>
    </source>
</evidence>
<protein>
    <submittedName>
        <fullName evidence="1">Uncharacterized protein</fullName>
    </submittedName>
</protein>
<evidence type="ECO:0000313" key="1">
    <source>
        <dbReference type="EMBL" id="KRY05508.1"/>
    </source>
</evidence>
<dbReference type="EMBL" id="JYDH01003615">
    <property type="protein sequence ID" value="KRY05508.1"/>
    <property type="molecule type" value="Genomic_DNA"/>
</dbReference>
<proteinExistence type="predicted"/>
<name>A0A0V0YYY3_TRISP</name>
<accession>A0A0V0YYY3</accession>